<gene>
    <name evidence="4" type="ORF">ACFFRN_03800</name>
</gene>
<dbReference type="EMBL" id="JBHMCE010000001">
    <property type="protein sequence ID" value="MFB9525736.1"/>
    <property type="molecule type" value="Genomic_DNA"/>
</dbReference>
<accession>A0ABV5PT80</accession>
<proteinExistence type="inferred from homology"/>
<protein>
    <recommendedName>
        <fullName evidence="3">Low molecular weight antigen MTB12-like C-terminal domain-containing protein</fullName>
    </recommendedName>
</protein>
<evidence type="ECO:0000313" key="4">
    <source>
        <dbReference type="EMBL" id="MFB9525736.1"/>
    </source>
</evidence>
<dbReference type="InterPro" id="IPR058644">
    <property type="entry name" value="Mtb12-like_C"/>
</dbReference>
<evidence type="ECO:0000259" key="3">
    <source>
        <dbReference type="Pfam" id="PF26580"/>
    </source>
</evidence>
<evidence type="ECO:0000256" key="2">
    <source>
        <dbReference type="ARBA" id="ARBA00093774"/>
    </source>
</evidence>
<sequence length="96" mass="10690">MQDKVKLVQDGELNELMVRAFAEDERTGRVISRVADVTFTSATDAKVTFSLFRNSTTVLPRGRGTVVLQDDVWKMSFKTLCVLTEYGQDVPQAGTC</sequence>
<evidence type="ECO:0000256" key="1">
    <source>
        <dbReference type="ARBA" id="ARBA00022729"/>
    </source>
</evidence>
<organism evidence="4 5">
    <name type="scientific">Nonomuraea roseola</name>
    <dbReference type="NCBI Taxonomy" id="46179"/>
    <lineage>
        <taxon>Bacteria</taxon>
        <taxon>Bacillati</taxon>
        <taxon>Actinomycetota</taxon>
        <taxon>Actinomycetes</taxon>
        <taxon>Streptosporangiales</taxon>
        <taxon>Streptosporangiaceae</taxon>
        <taxon>Nonomuraea</taxon>
    </lineage>
</organism>
<reference evidence="4 5" key="1">
    <citation type="submission" date="2024-09" db="EMBL/GenBank/DDBJ databases">
        <authorList>
            <person name="Sun Q."/>
            <person name="Mori K."/>
        </authorList>
    </citation>
    <scope>NUCLEOTIDE SEQUENCE [LARGE SCALE GENOMIC DNA]</scope>
    <source>
        <strain evidence="4 5">JCM 3323</strain>
    </source>
</reference>
<name>A0ABV5PT80_9ACTN</name>
<evidence type="ECO:0000313" key="5">
    <source>
        <dbReference type="Proteomes" id="UP001589646"/>
    </source>
</evidence>
<keyword evidence="1" id="KW-0732">Signal</keyword>
<dbReference type="RefSeq" id="WP_346125919.1">
    <property type="nucleotide sequence ID" value="NZ_BAAAXC010000015.1"/>
</dbReference>
<dbReference type="Pfam" id="PF26580">
    <property type="entry name" value="Mtb12_C"/>
    <property type="match status" value="1"/>
</dbReference>
<dbReference type="Proteomes" id="UP001589646">
    <property type="component" value="Unassembled WGS sequence"/>
</dbReference>
<comment type="caution">
    <text evidence="4">The sequence shown here is derived from an EMBL/GenBank/DDBJ whole genome shotgun (WGS) entry which is preliminary data.</text>
</comment>
<comment type="similarity">
    <text evidence="2">Belongs to the MTB12 family.</text>
</comment>
<feature type="domain" description="Low molecular weight antigen MTB12-like C-terminal" evidence="3">
    <location>
        <begin position="2"/>
        <end position="88"/>
    </location>
</feature>
<keyword evidence="5" id="KW-1185">Reference proteome</keyword>